<dbReference type="OrthoDB" id="2329796at2759"/>
<protein>
    <recommendedName>
        <fullName evidence="3">HMG box domain-containing protein</fullName>
    </recommendedName>
</protein>
<keyword evidence="1" id="KW-0238">DNA-binding</keyword>
<dbReference type="GO" id="GO:0003677">
    <property type="term" value="F:DNA binding"/>
    <property type="evidence" value="ECO:0007669"/>
    <property type="project" value="UniProtKB-UniRule"/>
</dbReference>
<organism evidence="4 5">
    <name type="scientific">Glomus cerebriforme</name>
    <dbReference type="NCBI Taxonomy" id="658196"/>
    <lineage>
        <taxon>Eukaryota</taxon>
        <taxon>Fungi</taxon>
        <taxon>Fungi incertae sedis</taxon>
        <taxon>Mucoromycota</taxon>
        <taxon>Glomeromycotina</taxon>
        <taxon>Glomeromycetes</taxon>
        <taxon>Glomerales</taxon>
        <taxon>Glomeraceae</taxon>
        <taxon>Glomus</taxon>
    </lineage>
</organism>
<feature type="DNA-binding region" description="HMG box" evidence="1">
    <location>
        <begin position="50"/>
        <end position="129"/>
    </location>
</feature>
<accession>A0A397SIX3</accession>
<feature type="domain" description="HMG box" evidence="3">
    <location>
        <begin position="50"/>
        <end position="129"/>
    </location>
</feature>
<dbReference type="AlphaFoldDB" id="A0A397SIX3"/>
<feature type="region of interest" description="Disordered" evidence="2">
    <location>
        <begin position="218"/>
        <end position="237"/>
    </location>
</feature>
<dbReference type="PROSITE" id="PS50118">
    <property type="entry name" value="HMG_BOX_2"/>
    <property type="match status" value="1"/>
</dbReference>
<reference evidence="4 5" key="1">
    <citation type="submission" date="2018-06" db="EMBL/GenBank/DDBJ databases">
        <title>Comparative genomics reveals the genomic features of Rhizophagus irregularis, R. cerebriforme, R. diaphanum and Gigaspora rosea, and their symbiotic lifestyle signature.</title>
        <authorList>
            <person name="Morin E."/>
            <person name="San Clemente H."/>
            <person name="Chen E.C.H."/>
            <person name="De La Providencia I."/>
            <person name="Hainaut M."/>
            <person name="Kuo A."/>
            <person name="Kohler A."/>
            <person name="Murat C."/>
            <person name="Tang N."/>
            <person name="Roy S."/>
            <person name="Loubradou J."/>
            <person name="Henrissat B."/>
            <person name="Grigoriev I.V."/>
            <person name="Corradi N."/>
            <person name="Roux C."/>
            <person name="Martin F.M."/>
        </authorList>
    </citation>
    <scope>NUCLEOTIDE SEQUENCE [LARGE SCALE GENOMIC DNA]</scope>
    <source>
        <strain evidence="4 5">DAOM 227022</strain>
    </source>
</reference>
<dbReference type="SUPFAM" id="SSF47095">
    <property type="entry name" value="HMG-box"/>
    <property type="match status" value="1"/>
</dbReference>
<evidence type="ECO:0000256" key="1">
    <source>
        <dbReference type="PROSITE-ProRule" id="PRU00267"/>
    </source>
</evidence>
<proteinExistence type="predicted"/>
<dbReference type="Gene3D" id="1.10.30.10">
    <property type="entry name" value="High mobility group box domain"/>
    <property type="match status" value="1"/>
</dbReference>
<evidence type="ECO:0000256" key="2">
    <source>
        <dbReference type="SAM" id="MobiDB-lite"/>
    </source>
</evidence>
<gene>
    <name evidence="4" type="ORF">C1645_780689</name>
</gene>
<keyword evidence="1" id="KW-0539">Nucleus</keyword>
<dbReference type="GO" id="GO:0005634">
    <property type="term" value="C:nucleus"/>
    <property type="evidence" value="ECO:0007669"/>
    <property type="project" value="UniProtKB-UniRule"/>
</dbReference>
<dbReference type="EMBL" id="QKYT01000391">
    <property type="protein sequence ID" value="RIA85988.1"/>
    <property type="molecule type" value="Genomic_DNA"/>
</dbReference>
<evidence type="ECO:0000259" key="3">
    <source>
        <dbReference type="PROSITE" id="PS50118"/>
    </source>
</evidence>
<dbReference type="InterPro" id="IPR009071">
    <property type="entry name" value="HMG_box_dom"/>
</dbReference>
<name>A0A397SIX3_9GLOM</name>
<evidence type="ECO:0000313" key="5">
    <source>
        <dbReference type="Proteomes" id="UP000265703"/>
    </source>
</evidence>
<dbReference type="InterPro" id="IPR036910">
    <property type="entry name" value="HMG_box_dom_sf"/>
</dbReference>
<dbReference type="STRING" id="658196.A0A397SIX3"/>
<keyword evidence="5" id="KW-1185">Reference proteome</keyword>
<evidence type="ECO:0000313" key="4">
    <source>
        <dbReference type="EMBL" id="RIA85988.1"/>
    </source>
</evidence>
<comment type="caution">
    <text evidence="4">The sequence shown here is derived from an EMBL/GenBank/DDBJ whole genome shotgun (WGS) entry which is preliminary data.</text>
</comment>
<dbReference type="Proteomes" id="UP000265703">
    <property type="component" value="Unassembled WGS sequence"/>
</dbReference>
<sequence length="237" mass="27865">MSQISEVSAKRFYSENRAKLADLLNTLGSSIDNDTMPVPKEFVKTSKKKTPRPPNANLIYTNTLNKFGLLDILREFCERNHINKQKLIPISKKLSKILWEDLPNKHQRFFSDLASKVTKEHKKSHPGYKFKPNRKDKKGTIKFYNPETQKMEPTCKPVHFQQTDTPFLYNHYQQAFEYNALDYHNHQQTIRYHEDNTPIYYQPADEINILEDSSISDHYMSSEDEPPSFNEKPLPQL</sequence>